<dbReference type="Gene3D" id="1.20.120.1810">
    <property type="match status" value="1"/>
</dbReference>
<dbReference type="Pfam" id="PF04539">
    <property type="entry name" value="Sigma70_r3"/>
    <property type="match status" value="1"/>
</dbReference>
<keyword evidence="4" id="KW-0804">Transcription</keyword>
<dbReference type="GO" id="GO:0016987">
    <property type="term" value="F:sigma factor activity"/>
    <property type="evidence" value="ECO:0007669"/>
    <property type="project" value="UniProtKB-KW"/>
</dbReference>
<keyword evidence="3" id="KW-0238">DNA-binding</keyword>
<evidence type="ECO:0000259" key="7">
    <source>
        <dbReference type="Pfam" id="PF04542"/>
    </source>
</evidence>
<dbReference type="InterPro" id="IPR014322">
    <property type="entry name" value="RNA_pol_sigma-B/F/G"/>
</dbReference>
<evidence type="ECO:0000256" key="2">
    <source>
        <dbReference type="ARBA" id="ARBA00023082"/>
    </source>
</evidence>
<dbReference type="RefSeq" id="WP_185025743.1">
    <property type="nucleotide sequence ID" value="NZ_JACHMQ010000001.1"/>
</dbReference>
<dbReference type="InterPro" id="IPR007630">
    <property type="entry name" value="RNA_pol_sigma70_r4"/>
</dbReference>
<dbReference type="InterPro" id="IPR014284">
    <property type="entry name" value="RNA_pol_sigma-70_dom"/>
</dbReference>
<sequence length="271" mass="30285">MTHAEAPVRDGGGRAAPREDGAPPAEVLLDEMNRPGTGPARRDRLRAALVEEHASLVESIARRYGHRGEPLEDIRQVAYLGLVMAINRFDPDRGDSFHAYAYPVILGEVRRHFRDKTWGIRVTRRIQELRPRLVQATQGFSQEHGRSPTPSELADLLGIDLEEVTEAIIAWDSYNPLSLDAPAEGSSEAHAGLIVDHLGAEDPDLQHVVERKTLWSLLSELPERQRTIVLLRFFGNQTQTQIAEQFGISQMHVSRLLGKSLLQLRHGMLPA</sequence>
<dbReference type="NCBIfam" id="TIGR02980">
    <property type="entry name" value="SigBFG"/>
    <property type="match status" value="1"/>
</dbReference>
<dbReference type="Pfam" id="PF04542">
    <property type="entry name" value="Sigma70_r2"/>
    <property type="match status" value="1"/>
</dbReference>
<dbReference type="SUPFAM" id="SSF88659">
    <property type="entry name" value="Sigma3 and sigma4 domains of RNA polymerase sigma factors"/>
    <property type="match status" value="2"/>
</dbReference>
<dbReference type="PANTHER" id="PTHR30385">
    <property type="entry name" value="SIGMA FACTOR F FLAGELLAR"/>
    <property type="match status" value="1"/>
</dbReference>
<feature type="compositionally biased region" description="Basic and acidic residues" evidence="5">
    <location>
        <begin position="1"/>
        <end position="21"/>
    </location>
</feature>
<dbReference type="InterPro" id="IPR007627">
    <property type="entry name" value="RNA_pol_sigma70_r2"/>
</dbReference>
<dbReference type="PRINTS" id="PR00046">
    <property type="entry name" value="SIGMA70FCT"/>
</dbReference>
<dbReference type="InterPro" id="IPR036388">
    <property type="entry name" value="WH-like_DNA-bd_sf"/>
</dbReference>
<accession>A0A7X0KZ88</accession>
<dbReference type="AlphaFoldDB" id="A0A7X0KZ88"/>
<evidence type="ECO:0000256" key="5">
    <source>
        <dbReference type="SAM" id="MobiDB-lite"/>
    </source>
</evidence>
<evidence type="ECO:0000259" key="6">
    <source>
        <dbReference type="Pfam" id="PF04539"/>
    </source>
</evidence>
<gene>
    <name evidence="9" type="ORF">BKA00_003125</name>
</gene>
<evidence type="ECO:0000259" key="8">
    <source>
        <dbReference type="Pfam" id="PF04545"/>
    </source>
</evidence>
<feature type="domain" description="RNA polymerase sigma-70 region 3" evidence="6">
    <location>
        <begin position="128"/>
        <end position="203"/>
    </location>
</feature>
<dbReference type="GO" id="GO:0003677">
    <property type="term" value="F:DNA binding"/>
    <property type="evidence" value="ECO:0007669"/>
    <property type="project" value="UniProtKB-KW"/>
</dbReference>
<dbReference type="InterPro" id="IPR000943">
    <property type="entry name" value="RNA_pol_sigma70"/>
</dbReference>
<dbReference type="Proteomes" id="UP000546324">
    <property type="component" value="Unassembled WGS sequence"/>
</dbReference>
<evidence type="ECO:0000313" key="10">
    <source>
        <dbReference type="Proteomes" id="UP000546324"/>
    </source>
</evidence>
<evidence type="ECO:0000256" key="4">
    <source>
        <dbReference type="ARBA" id="ARBA00023163"/>
    </source>
</evidence>
<dbReference type="NCBIfam" id="TIGR02937">
    <property type="entry name" value="sigma70-ECF"/>
    <property type="match status" value="1"/>
</dbReference>
<dbReference type="InterPro" id="IPR007624">
    <property type="entry name" value="RNA_pol_sigma70_r3"/>
</dbReference>
<dbReference type="InterPro" id="IPR013324">
    <property type="entry name" value="RNA_pol_sigma_r3/r4-like"/>
</dbReference>
<dbReference type="PANTHER" id="PTHR30385:SF4">
    <property type="entry name" value="RNA POLYMERASE SIGMA-E FACTOR"/>
    <property type="match status" value="1"/>
</dbReference>
<feature type="domain" description="RNA polymerase sigma-70 region 4" evidence="8">
    <location>
        <begin position="217"/>
        <end position="266"/>
    </location>
</feature>
<reference evidence="9 10" key="1">
    <citation type="submission" date="2020-08" db="EMBL/GenBank/DDBJ databases">
        <title>Sequencing the genomes of 1000 actinobacteria strains.</title>
        <authorList>
            <person name="Klenk H.-P."/>
        </authorList>
    </citation>
    <scope>NUCLEOTIDE SEQUENCE [LARGE SCALE GENOMIC DNA]</scope>
    <source>
        <strain evidence="9 10">DSM 43675</strain>
    </source>
</reference>
<dbReference type="GO" id="GO:0006352">
    <property type="term" value="P:DNA-templated transcription initiation"/>
    <property type="evidence" value="ECO:0007669"/>
    <property type="project" value="InterPro"/>
</dbReference>
<name>A0A7X0KZ88_9ACTN</name>
<dbReference type="CDD" id="cd06171">
    <property type="entry name" value="Sigma70_r4"/>
    <property type="match status" value="1"/>
</dbReference>
<proteinExistence type="predicted"/>
<dbReference type="InterPro" id="IPR013325">
    <property type="entry name" value="RNA_pol_sigma_r2"/>
</dbReference>
<dbReference type="SUPFAM" id="SSF88946">
    <property type="entry name" value="Sigma2 domain of RNA polymerase sigma factors"/>
    <property type="match status" value="1"/>
</dbReference>
<dbReference type="EMBL" id="JACHMQ010000001">
    <property type="protein sequence ID" value="MBB6396211.1"/>
    <property type="molecule type" value="Genomic_DNA"/>
</dbReference>
<evidence type="ECO:0000256" key="3">
    <source>
        <dbReference type="ARBA" id="ARBA00023125"/>
    </source>
</evidence>
<keyword evidence="1" id="KW-0805">Transcription regulation</keyword>
<organism evidence="9 10">
    <name type="scientific">Actinomadura coerulea</name>
    <dbReference type="NCBI Taxonomy" id="46159"/>
    <lineage>
        <taxon>Bacteria</taxon>
        <taxon>Bacillati</taxon>
        <taxon>Actinomycetota</taxon>
        <taxon>Actinomycetes</taxon>
        <taxon>Streptosporangiales</taxon>
        <taxon>Thermomonosporaceae</taxon>
        <taxon>Actinomadura</taxon>
    </lineage>
</organism>
<comment type="caution">
    <text evidence="9">The sequence shown here is derived from an EMBL/GenBank/DDBJ whole genome shotgun (WGS) entry which is preliminary data.</text>
</comment>
<keyword evidence="2" id="KW-0731">Sigma factor</keyword>
<feature type="region of interest" description="Disordered" evidence="5">
    <location>
        <begin position="1"/>
        <end position="41"/>
    </location>
</feature>
<keyword evidence="10" id="KW-1185">Reference proteome</keyword>
<feature type="domain" description="RNA polymerase sigma-70 region 2" evidence="7">
    <location>
        <begin position="49"/>
        <end position="118"/>
    </location>
</feature>
<dbReference type="Gene3D" id="1.10.10.10">
    <property type="entry name" value="Winged helix-like DNA-binding domain superfamily/Winged helix DNA-binding domain"/>
    <property type="match status" value="2"/>
</dbReference>
<evidence type="ECO:0000256" key="1">
    <source>
        <dbReference type="ARBA" id="ARBA00023015"/>
    </source>
</evidence>
<protein>
    <submittedName>
        <fullName evidence="9">RNA polymerase sigma-B factor</fullName>
    </submittedName>
</protein>
<dbReference type="Pfam" id="PF04545">
    <property type="entry name" value="Sigma70_r4"/>
    <property type="match status" value="1"/>
</dbReference>
<evidence type="ECO:0000313" key="9">
    <source>
        <dbReference type="EMBL" id="MBB6396211.1"/>
    </source>
</evidence>